<gene>
    <name evidence="1" type="ORF">PYW08_015009</name>
</gene>
<name>A0ACC2R462_9NEOP</name>
<reference evidence="1" key="1">
    <citation type="submission" date="2023-03" db="EMBL/GenBank/DDBJ databases">
        <title>Chromosome-level genomes of two armyworms, Mythimna separata and Mythimna loreyi, provide insights into the biosynthesis and reception of sex pheromones.</title>
        <authorList>
            <person name="Zhao H."/>
        </authorList>
    </citation>
    <scope>NUCLEOTIDE SEQUENCE</scope>
    <source>
        <strain evidence="1">BeijingLab</strain>
    </source>
</reference>
<accession>A0ACC2R462</accession>
<dbReference type="Proteomes" id="UP001231649">
    <property type="component" value="Chromosome 6"/>
</dbReference>
<protein>
    <submittedName>
        <fullName evidence="1">Uncharacterized protein</fullName>
    </submittedName>
</protein>
<organism evidence="1 2">
    <name type="scientific">Mythimna loreyi</name>
    <dbReference type="NCBI Taxonomy" id="667449"/>
    <lineage>
        <taxon>Eukaryota</taxon>
        <taxon>Metazoa</taxon>
        <taxon>Ecdysozoa</taxon>
        <taxon>Arthropoda</taxon>
        <taxon>Hexapoda</taxon>
        <taxon>Insecta</taxon>
        <taxon>Pterygota</taxon>
        <taxon>Neoptera</taxon>
        <taxon>Endopterygota</taxon>
        <taxon>Lepidoptera</taxon>
        <taxon>Glossata</taxon>
        <taxon>Ditrysia</taxon>
        <taxon>Noctuoidea</taxon>
        <taxon>Noctuidae</taxon>
        <taxon>Noctuinae</taxon>
        <taxon>Hadenini</taxon>
        <taxon>Mythimna</taxon>
    </lineage>
</organism>
<proteinExistence type="predicted"/>
<comment type="caution">
    <text evidence="1">The sequence shown here is derived from an EMBL/GenBank/DDBJ whole genome shotgun (WGS) entry which is preliminary data.</text>
</comment>
<keyword evidence="2" id="KW-1185">Reference proteome</keyword>
<evidence type="ECO:0000313" key="1">
    <source>
        <dbReference type="EMBL" id="KAJ8732279.1"/>
    </source>
</evidence>
<evidence type="ECO:0000313" key="2">
    <source>
        <dbReference type="Proteomes" id="UP001231649"/>
    </source>
</evidence>
<dbReference type="EMBL" id="CM056782">
    <property type="protein sequence ID" value="KAJ8732279.1"/>
    <property type="molecule type" value="Genomic_DNA"/>
</dbReference>
<sequence length="326" mass="36945">MSDFVLNDTDSEVDSDEELQEAFAKGLLKPGLNEEIERVEKKYVNNVADLKMKLKDIQLKLPWIETLDLVTSVAPMAPDVALQMQETAQRRKNLKENSKGHQNYDPTQDPVLNEFKRENLLHRQAQAAVIEGIKQLKELGIPTRRPDDYFAEMAKSDDHMQKVRKNLMAKQAAQARTEKVRQLRDQKKIAKRVQTDARLKQAADKKEMLEQLKRVRKGKSSDLGFLDDNKGSNKGNNKGKDGRGPHNKVNKRRAAKDKKFGFGGKKKGGKLNTRESSNNFDGFNGAAPQKRPTNFKTKSFNVKSKKGGKPGKAQRPGKSKRKNNKR</sequence>